<proteinExistence type="predicted"/>
<evidence type="ECO:0000313" key="2">
    <source>
        <dbReference type="EMBL" id="KAG5411190.1"/>
    </source>
</evidence>
<feature type="region of interest" description="Disordered" evidence="1">
    <location>
        <begin position="71"/>
        <end position="99"/>
    </location>
</feature>
<evidence type="ECO:0000256" key="1">
    <source>
        <dbReference type="SAM" id="MobiDB-lite"/>
    </source>
</evidence>
<sequence>MYYLKRRCLIKRKKRRCLVYTCHKTRLSQKGGVIFSRSLAIPWFSIQTSTALRFLVIPRLTPDLSFSSSTNPRFYRETSTTPPRSRETSTTPPLSPDLPPTMKQSAFLSVDSSSPSLSSTVLLSLSVDLLDGDKLVPLSWWPSARKPNRKLHGSRTLRKVRHSTGLHLVEPYRV</sequence>
<organism evidence="2 3">
    <name type="scientific">Brassica rapa subsp. trilocularis</name>
    <dbReference type="NCBI Taxonomy" id="1813537"/>
    <lineage>
        <taxon>Eukaryota</taxon>
        <taxon>Viridiplantae</taxon>
        <taxon>Streptophyta</taxon>
        <taxon>Embryophyta</taxon>
        <taxon>Tracheophyta</taxon>
        <taxon>Spermatophyta</taxon>
        <taxon>Magnoliopsida</taxon>
        <taxon>eudicotyledons</taxon>
        <taxon>Gunneridae</taxon>
        <taxon>Pentapetalae</taxon>
        <taxon>rosids</taxon>
        <taxon>malvids</taxon>
        <taxon>Brassicales</taxon>
        <taxon>Brassicaceae</taxon>
        <taxon>Brassiceae</taxon>
        <taxon>Brassica</taxon>
    </lineage>
</organism>
<comment type="caution">
    <text evidence="2">The sequence shown here is derived from an EMBL/GenBank/DDBJ whole genome shotgun (WGS) entry which is preliminary data.</text>
</comment>
<accession>A0ABQ7NM85</accession>
<name>A0ABQ7NM85_BRACM</name>
<dbReference type="EMBL" id="JADBGQ010000002">
    <property type="protein sequence ID" value="KAG5411190.1"/>
    <property type="molecule type" value="Genomic_DNA"/>
</dbReference>
<evidence type="ECO:0000313" key="3">
    <source>
        <dbReference type="Proteomes" id="UP000823674"/>
    </source>
</evidence>
<protein>
    <submittedName>
        <fullName evidence="2">Uncharacterized protein</fullName>
    </submittedName>
</protein>
<reference evidence="2 3" key="1">
    <citation type="submission" date="2021-03" db="EMBL/GenBank/DDBJ databases">
        <authorList>
            <person name="King G.J."/>
            <person name="Bancroft I."/>
            <person name="Baten A."/>
            <person name="Bloomfield J."/>
            <person name="Borpatragohain P."/>
            <person name="He Z."/>
            <person name="Irish N."/>
            <person name="Irwin J."/>
            <person name="Liu K."/>
            <person name="Mauleon R.P."/>
            <person name="Moore J."/>
            <person name="Morris R."/>
            <person name="Ostergaard L."/>
            <person name="Wang B."/>
            <person name="Wells R."/>
        </authorList>
    </citation>
    <scope>NUCLEOTIDE SEQUENCE [LARGE SCALE GENOMIC DNA]</scope>
    <source>
        <strain evidence="2">R-o-18</strain>
        <tissue evidence="2">Leaf</tissue>
    </source>
</reference>
<dbReference type="Proteomes" id="UP000823674">
    <property type="component" value="Chromosome A02"/>
</dbReference>
<feature type="compositionally biased region" description="Low complexity" evidence="1">
    <location>
        <begin position="77"/>
        <end position="92"/>
    </location>
</feature>
<keyword evidence="3" id="KW-1185">Reference proteome</keyword>
<gene>
    <name evidence="2" type="primary">A02g509710.1_BraROA</name>
    <name evidence="2" type="ORF">IGI04_007509</name>
</gene>